<protein>
    <submittedName>
        <fullName evidence="2">Uncharacterized protein</fullName>
    </submittedName>
</protein>
<evidence type="ECO:0000313" key="3">
    <source>
        <dbReference type="Proteomes" id="UP001304298"/>
    </source>
</evidence>
<name>A0ABU5RJH8_9PSEU</name>
<feature type="region of interest" description="Disordered" evidence="1">
    <location>
        <begin position="104"/>
        <end position="124"/>
    </location>
</feature>
<accession>A0ABU5RJH8</accession>
<organism evidence="2 3">
    <name type="scientific">Amycolatopsis heterodermiae</name>
    <dbReference type="NCBI Taxonomy" id="3110235"/>
    <lineage>
        <taxon>Bacteria</taxon>
        <taxon>Bacillati</taxon>
        <taxon>Actinomycetota</taxon>
        <taxon>Actinomycetes</taxon>
        <taxon>Pseudonocardiales</taxon>
        <taxon>Pseudonocardiaceae</taxon>
        <taxon>Amycolatopsis</taxon>
    </lineage>
</organism>
<gene>
    <name evidence="2" type="ORF">VA596_43455</name>
</gene>
<proteinExistence type="predicted"/>
<sequence>MMKPETSVLVEFLQTASRGTDALATKLHIGVRSPKDERDYADFLTELANVLRVHAYMYEEQQNPSARVLDISDRYPKPPPELVLLGNLLGALGELVHRFTDDFVELSRQPRRPPPPDDPPPITA</sequence>
<comment type="caution">
    <text evidence="2">The sequence shown here is derived from an EMBL/GenBank/DDBJ whole genome shotgun (WGS) entry which is preliminary data.</text>
</comment>
<dbReference type="RefSeq" id="WP_323335687.1">
    <property type="nucleotide sequence ID" value="NZ_JAYFSI010000015.1"/>
</dbReference>
<evidence type="ECO:0000313" key="2">
    <source>
        <dbReference type="EMBL" id="MEA5366451.1"/>
    </source>
</evidence>
<keyword evidence="3" id="KW-1185">Reference proteome</keyword>
<dbReference type="EMBL" id="JAYFSI010000015">
    <property type="protein sequence ID" value="MEA5366451.1"/>
    <property type="molecule type" value="Genomic_DNA"/>
</dbReference>
<feature type="compositionally biased region" description="Pro residues" evidence="1">
    <location>
        <begin position="112"/>
        <end position="124"/>
    </location>
</feature>
<reference evidence="2 3" key="1">
    <citation type="submission" date="2023-12" db="EMBL/GenBank/DDBJ databases">
        <title>Amycolatopsis sp. V23-08.</title>
        <authorList>
            <person name="Somphong A."/>
        </authorList>
    </citation>
    <scope>NUCLEOTIDE SEQUENCE [LARGE SCALE GENOMIC DNA]</scope>
    <source>
        <strain evidence="2 3">V23-08</strain>
    </source>
</reference>
<evidence type="ECO:0000256" key="1">
    <source>
        <dbReference type="SAM" id="MobiDB-lite"/>
    </source>
</evidence>
<dbReference type="Proteomes" id="UP001304298">
    <property type="component" value="Unassembled WGS sequence"/>
</dbReference>